<evidence type="ECO:0000313" key="3">
    <source>
        <dbReference type="Proteomes" id="UP001211065"/>
    </source>
</evidence>
<name>A0AAD5TZ20_9FUNG</name>
<keyword evidence="3" id="KW-1185">Reference proteome</keyword>
<reference evidence="2" key="1">
    <citation type="submission" date="2020-05" db="EMBL/GenBank/DDBJ databases">
        <title>Phylogenomic resolution of chytrid fungi.</title>
        <authorList>
            <person name="Stajich J.E."/>
            <person name="Amses K."/>
            <person name="Simmons R."/>
            <person name="Seto K."/>
            <person name="Myers J."/>
            <person name="Bonds A."/>
            <person name="Quandt C.A."/>
            <person name="Barry K."/>
            <person name="Liu P."/>
            <person name="Grigoriev I."/>
            <person name="Longcore J.E."/>
            <person name="James T.Y."/>
        </authorList>
    </citation>
    <scope>NUCLEOTIDE SEQUENCE</scope>
    <source>
        <strain evidence="2">JEL0476</strain>
    </source>
</reference>
<organism evidence="2 3">
    <name type="scientific">Clydaea vesicula</name>
    <dbReference type="NCBI Taxonomy" id="447962"/>
    <lineage>
        <taxon>Eukaryota</taxon>
        <taxon>Fungi</taxon>
        <taxon>Fungi incertae sedis</taxon>
        <taxon>Chytridiomycota</taxon>
        <taxon>Chytridiomycota incertae sedis</taxon>
        <taxon>Chytridiomycetes</taxon>
        <taxon>Lobulomycetales</taxon>
        <taxon>Lobulomycetaceae</taxon>
        <taxon>Clydaea</taxon>
    </lineage>
</organism>
<dbReference type="Proteomes" id="UP001211065">
    <property type="component" value="Unassembled WGS sequence"/>
</dbReference>
<accession>A0AAD5TZ20</accession>
<evidence type="ECO:0000256" key="1">
    <source>
        <dbReference type="SAM" id="Coils"/>
    </source>
</evidence>
<gene>
    <name evidence="2" type="ORF">HK099_005593</name>
</gene>
<proteinExistence type="predicted"/>
<keyword evidence="1" id="KW-0175">Coiled coil</keyword>
<sequence length="327" mass="36603">MFLNVEPNKTASRSVNNLSLQNPSTTLLVPGSSLTASRLEANHSNIHLSATSGLGVDLRNSTIFHTSMRNLRPNSALGNRNLQKSNSGLAASSLRLANISLQNGNGSKLNLYKSSSKLSQMNTSTLDVSGTDNLNELKNNQESISENSYESGIEKEEEEMDILEEEYEALKKMIPDLTENNLFSAKLEKEINKLTNADPLIKIKAMIEIGMLVYVGVNQIDVILYQDRIVIEYIKNILFDEKECYALRLQAAQTISSIIESSVILLDLFRRQFELETILISIILYGNDNEVELLILKDFASNTTIWENWGSNDAKTLLTVFELYEDL</sequence>
<feature type="coiled-coil region" evidence="1">
    <location>
        <begin position="146"/>
        <end position="180"/>
    </location>
</feature>
<protein>
    <submittedName>
        <fullName evidence="2">Uncharacterized protein</fullName>
    </submittedName>
</protein>
<dbReference type="AlphaFoldDB" id="A0AAD5TZ20"/>
<comment type="caution">
    <text evidence="2">The sequence shown here is derived from an EMBL/GenBank/DDBJ whole genome shotgun (WGS) entry which is preliminary data.</text>
</comment>
<dbReference type="EMBL" id="JADGJW010000442">
    <property type="protein sequence ID" value="KAJ3217137.1"/>
    <property type="molecule type" value="Genomic_DNA"/>
</dbReference>
<evidence type="ECO:0000313" key="2">
    <source>
        <dbReference type="EMBL" id="KAJ3217137.1"/>
    </source>
</evidence>